<keyword evidence="8 10" id="KW-1133">Transmembrane helix</keyword>
<comment type="subcellular location">
    <subcellularLocation>
        <location evidence="1">Cell inner membrane</location>
        <topology evidence="1">Single-pass membrane protein</topology>
    </subcellularLocation>
</comment>
<dbReference type="InterPro" id="IPR007690">
    <property type="entry name" value="T2SS_GspM"/>
</dbReference>
<proteinExistence type="inferred from homology"/>
<protein>
    <submittedName>
        <fullName evidence="11">Type II secretion system protein GspM</fullName>
    </submittedName>
</protein>
<dbReference type="RefSeq" id="WP_326509269.1">
    <property type="nucleotide sequence ID" value="NZ_JAWIIV010000033.1"/>
</dbReference>
<organism evidence="11 12">
    <name type="scientific">Noviherbaspirillum album</name>
    <dbReference type="NCBI Taxonomy" id="3080276"/>
    <lineage>
        <taxon>Bacteria</taxon>
        <taxon>Pseudomonadati</taxon>
        <taxon>Pseudomonadota</taxon>
        <taxon>Betaproteobacteria</taxon>
        <taxon>Burkholderiales</taxon>
        <taxon>Oxalobacteraceae</taxon>
        <taxon>Noviherbaspirillum</taxon>
    </lineage>
</organism>
<evidence type="ECO:0000256" key="2">
    <source>
        <dbReference type="ARBA" id="ARBA00010637"/>
    </source>
</evidence>
<keyword evidence="5" id="KW-0997">Cell inner membrane</keyword>
<evidence type="ECO:0000256" key="9">
    <source>
        <dbReference type="ARBA" id="ARBA00023136"/>
    </source>
</evidence>
<evidence type="ECO:0000256" key="4">
    <source>
        <dbReference type="ARBA" id="ARBA00022475"/>
    </source>
</evidence>
<keyword evidence="7" id="KW-0653">Protein transport</keyword>
<dbReference type="InterPro" id="IPR023229">
    <property type="entry name" value="T2SS_M_periplasmic_sf"/>
</dbReference>
<evidence type="ECO:0000313" key="12">
    <source>
        <dbReference type="Proteomes" id="UP001352263"/>
    </source>
</evidence>
<evidence type="ECO:0000256" key="3">
    <source>
        <dbReference type="ARBA" id="ARBA00022448"/>
    </source>
</evidence>
<keyword evidence="4" id="KW-1003">Cell membrane</keyword>
<sequence length="186" mass="19676">MNAATTTSRTSNTSRASGLKQSFSTFWAARNKRERNMLSVAAAVVVLGLLYVLLIDPALSGRQALERRLPALRQQAAEVQALAKEAASSGIAAGANANANTPPPPPITRERLEASLSEKGLKAQSLSLTGELARVQLAGVSFASTVEWLADLQRTSRVSVVDAVVEAQAQPDTVNATLSLRQQKAQ</sequence>
<evidence type="ECO:0000256" key="10">
    <source>
        <dbReference type="SAM" id="Phobius"/>
    </source>
</evidence>
<evidence type="ECO:0000256" key="7">
    <source>
        <dbReference type="ARBA" id="ARBA00022927"/>
    </source>
</evidence>
<dbReference type="Pfam" id="PF04612">
    <property type="entry name" value="T2SSM"/>
    <property type="match status" value="1"/>
</dbReference>
<evidence type="ECO:0000256" key="5">
    <source>
        <dbReference type="ARBA" id="ARBA00022519"/>
    </source>
</evidence>
<comment type="caution">
    <text evidence="11">The sequence shown here is derived from an EMBL/GenBank/DDBJ whole genome shotgun (WGS) entry which is preliminary data.</text>
</comment>
<keyword evidence="12" id="KW-1185">Reference proteome</keyword>
<comment type="similarity">
    <text evidence="2">Belongs to the GSP M family.</text>
</comment>
<gene>
    <name evidence="11" type="primary">gspM</name>
    <name evidence="11" type="ORF">RY831_25865</name>
</gene>
<keyword evidence="6 10" id="KW-0812">Transmembrane</keyword>
<keyword evidence="3" id="KW-0813">Transport</keyword>
<evidence type="ECO:0000256" key="6">
    <source>
        <dbReference type="ARBA" id="ARBA00022692"/>
    </source>
</evidence>
<dbReference type="EMBL" id="JAWIIV010000033">
    <property type="protein sequence ID" value="MEC4722597.1"/>
    <property type="molecule type" value="Genomic_DNA"/>
</dbReference>
<keyword evidence="9 10" id="KW-0472">Membrane</keyword>
<dbReference type="Proteomes" id="UP001352263">
    <property type="component" value="Unassembled WGS sequence"/>
</dbReference>
<evidence type="ECO:0000313" key="11">
    <source>
        <dbReference type="EMBL" id="MEC4722597.1"/>
    </source>
</evidence>
<evidence type="ECO:0000256" key="1">
    <source>
        <dbReference type="ARBA" id="ARBA00004377"/>
    </source>
</evidence>
<dbReference type="Gene3D" id="3.30.1360.100">
    <property type="entry name" value="General secretion pathway protein M, EpsM"/>
    <property type="match status" value="1"/>
</dbReference>
<evidence type="ECO:0000256" key="8">
    <source>
        <dbReference type="ARBA" id="ARBA00022989"/>
    </source>
</evidence>
<reference evidence="11 12" key="1">
    <citation type="submission" date="2023-10" db="EMBL/GenBank/DDBJ databases">
        <title>Noviherbaspirillum sp. CPCC 100848 genome assembly.</title>
        <authorList>
            <person name="Li X.Y."/>
            <person name="Fang X.M."/>
        </authorList>
    </citation>
    <scope>NUCLEOTIDE SEQUENCE [LARGE SCALE GENOMIC DNA]</scope>
    <source>
        <strain evidence="11 12">CPCC 100848</strain>
    </source>
</reference>
<feature type="transmembrane region" description="Helical" evidence="10">
    <location>
        <begin position="37"/>
        <end position="59"/>
    </location>
</feature>
<accession>A0ABU6JG22</accession>
<name>A0ABU6JG22_9BURK</name>
<dbReference type="SUPFAM" id="SSF103054">
    <property type="entry name" value="General secretion pathway protein M, EpsM"/>
    <property type="match status" value="1"/>
</dbReference>